<evidence type="ECO:0000313" key="3">
    <source>
        <dbReference type="Proteomes" id="UP001169492"/>
    </source>
</evidence>
<gene>
    <name evidence="2" type="ORF">J6I90_09985</name>
</gene>
<dbReference type="InterPro" id="IPR053136">
    <property type="entry name" value="UTP_pyrophosphatase-like"/>
</dbReference>
<sequence>MSNSSTVHILTIGRRAIPYQLKRSCQSDRLRLVMTLEGFEVVAPESAQLEDVERALSQKKKWIIENHEDLRQKYFETHKIARFTTGAKLPYWGRLVRLNTRLSSANSPVVCYQGGIAVEHPVYSSLDERETAIEAAIQRYLKVRVTQELKPFVKRYSDVLGVTPRAANVREMKARWGSCSKSAKISVDWRLVYGPKRVLGYVVAHELAHLVIDDHSPAFWRLLKKAYGPFEREHAWLMKNEHLLGYNKLVIGEEKTNFASSNLVFSGSE</sequence>
<proteinExistence type="predicted"/>
<dbReference type="PANTHER" id="PTHR30399">
    <property type="entry name" value="UNCHARACTERIZED PROTEIN YGJP"/>
    <property type="match status" value="1"/>
</dbReference>
<dbReference type="EMBL" id="JAGGJB010000005">
    <property type="protein sequence ID" value="MDN7125210.1"/>
    <property type="molecule type" value="Genomic_DNA"/>
</dbReference>
<evidence type="ECO:0000259" key="1">
    <source>
        <dbReference type="Pfam" id="PF01863"/>
    </source>
</evidence>
<organism evidence="2 3">
    <name type="scientific">Pseudidiomarina terrestris</name>
    <dbReference type="NCBI Taxonomy" id="2820060"/>
    <lineage>
        <taxon>Bacteria</taxon>
        <taxon>Pseudomonadati</taxon>
        <taxon>Pseudomonadota</taxon>
        <taxon>Gammaproteobacteria</taxon>
        <taxon>Alteromonadales</taxon>
        <taxon>Idiomarinaceae</taxon>
        <taxon>Pseudidiomarina</taxon>
    </lineage>
</organism>
<comment type="caution">
    <text evidence="2">The sequence shown here is derived from an EMBL/GenBank/DDBJ whole genome shotgun (WGS) entry which is preliminary data.</text>
</comment>
<accession>A0AAW7QYA4</accession>
<dbReference type="Gene3D" id="3.30.2010.10">
    <property type="entry name" value="Metalloproteases ('zincins'), catalytic domain"/>
    <property type="match status" value="1"/>
</dbReference>
<dbReference type="Pfam" id="PF01863">
    <property type="entry name" value="YgjP-like"/>
    <property type="match status" value="1"/>
</dbReference>
<dbReference type="Proteomes" id="UP001169492">
    <property type="component" value="Unassembled WGS sequence"/>
</dbReference>
<reference evidence="2 3" key="1">
    <citation type="submission" date="2021-03" db="EMBL/GenBank/DDBJ databases">
        <title>Pseudidiomarina terrestris, a new bacterium isolated from saline soil.</title>
        <authorList>
            <person name="Galisteo C."/>
            <person name="De La Haba R."/>
            <person name="Sanchez-Porro C."/>
            <person name="Ventosa A."/>
        </authorList>
    </citation>
    <scope>NUCLEOTIDE SEQUENCE [LARGE SCALE GENOMIC DNA]</scope>
    <source>
        <strain evidence="2 3">1APP75-32.1</strain>
    </source>
</reference>
<feature type="domain" description="YgjP-like metallopeptidase" evidence="1">
    <location>
        <begin position="32"/>
        <end position="239"/>
    </location>
</feature>
<name>A0AAW7QYA4_9GAMM</name>
<dbReference type="AlphaFoldDB" id="A0AAW7QYA4"/>
<dbReference type="CDD" id="cd07344">
    <property type="entry name" value="M48_yhfN_like"/>
    <property type="match status" value="1"/>
</dbReference>
<evidence type="ECO:0000313" key="2">
    <source>
        <dbReference type="EMBL" id="MDN7125210.1"/>
    </source>
</evidence>
<dbReference type="PANTHER" id="PTHR30399:SF1">
    <property type="entry name" value="UTP PYROPHOSPHATASE"/>
    <property type="match status" value="1"/>
</dbReference>
<protein>
    <submittedName>
        <fullName evidence="2">M48 family metallopeptidase</fullName>
    </submittedName>
</protein>
<dbReference type="InterPro" id="IPR002725">
    <property type="entry name" value="YgjP-like_metallopeptidase"/>
</dbReference>